<name>A0ABM3WJZ7_ERIEU</name>
<evidence type="ECO:0000256" key="4">
    <source>
        <dbReference type="ARBA" id="ARBA00022989"/>
    </source>
</evidence>
<evidence type="ECO:0000256" key="5">
    <source>
        <dbReference type="ARBA" id="ARBA00023040"/>
    </source>
</evidence>
<evidence type="ECO:0000256" key="6">
    <source>
        <dbReference type="ARBA" id="ARBA00023136"/>
    </source>
</evidence>
<comment type="subcellular location">
    <subcellularLocation>
        <location evidence="1">Cell membrane</location>
        <topology evidence="1">Multi-pass membrane protein</topology>
    </subcellularLocation>
</comment>
<proteinExistence type="predicted"/>
<keyword evidence="4 11" id="KW-1133">Transmembrane helix</keyword>
<dbReference type="SUPFAM" id="SSF81321">
    <property type="entry name" value="Family A G protein-coupled receptor-like"/>
    <property type="match status" value="1"/>
</dbReference>
<evidence type="ECO:0000313" key="13">
    <source>
        <dbReference type="Proteomes" id="UP001652624"/>
    </source>
</evidence>
<keyword evidence="9" id="KW-0325">Glycoprotein</keyword>
<keyword evidence="3 11" id="KW-0812">Transmembrane</keyword>
<feature type="transmembrane region" description="Helical" evidence="11">
    <location>
        <begin position="189"/>
        <end position="211"/>
    </location>
</feature>
<dbReference type="Proteomes" id="UP001652624">
    <property type="component" value="Chromosome 22"/>
</dbReference>
<evidence type="ECO:0000256" key="8">
    <source>
        <dbReference type="ARBA" id="ARBA00023170"/>
    </source>
</evidence>
<evidence type="ECO:0000256" key="3">
    <source>
        <dbReference type="ARBA" id="ARBA00022692"/>
    </source>
</evidence>
<dbReference type="InterPro" id="IPR000276">
    <property type="entry name" value="GPCR_Rhodpsn"/>
</dbReference>
<dbReference type="PRINTS" id="PR00237">
    <property type="entry name" value="GPCRRHODOPSN"/>
</dbReference>
<evidence type="ECO:0000256" key="1">
    <source>
        <dbReference type="ARBA" id="ARBA00004651"/>
    </source>
</evidence>
<keyword evidence="7" id="KW-1015">Disulfide bond</keyword>
<evidence type="ECO:0000256" key="2">
    <source>
        <dbReference type="ARBA" id="ARBA00022475"/>
    </source>
</evidence>
<protein>
    <submittedName>
        <fullName evidence="14">Probable G-protein coupled receptor 132</fullName>
    </submittedName>
</protein>
<keyword evidence="8 14" id="KW-0675">Receptor</keyword>
<feature type="transmembrane region" description="Helical" evidence="11">
    <location>
        <begin position="31"/>
        <end position="55"/>
    </location>
</feature>
<dbReference type="PROSITE" id="PS50262">
    <property type="entry name" value="G_PROTEIN_RECEP_F1_2"/>
    <property type="match status" value="1"/>
</dbReference>
<sequence length="357" mass="38660">MGGSSTASNSSTCGQCPGLELLYEQSRLPLVTVYSAVFVLALPANGLAAGLALLAARRGNVLAVYIFCLALCELLYVGTLPLWALYIQNKHRWALARRTCRLTAFVFFCNMYASILLLCCMACDRALALAHPLASRARRRPLTAALVCTVVLVLVGVVHGQVLVGLPEVGRNDTCFDELPIDATTAGYYYARFALGFAVPLGVLAAATWSIRRSVQRSLGLSAACKARARRLAAAVLLLFLGCFAPYHVVLLLRAAAYSYYHDCCPTLCAFEKRLYTAFVAFLCLCTVSSVADPVLYVLVSDHLRQEAGRLRGCWWLTSRGTEVTQLTGSKDLEEPRSPGAPSGGQLCPLDSLYEDI</sequence>
<dbReference type="InterPro" id="IPR017452">
    <property type="entry name" value="GPCR_Rhodpsn_7TM"/>
</dbReference>
<dbReference type="RefSeq" id="XP_060036894.1">
    <property type="nucleotide sequence ID" value="XM_060180911.1"/>
</dbReference>
<feature type="domain" description="G-protein coupled receptors family 1 profile" evidence="12">
    <location>
        <begin position="44"/>
        <end position="297"/>
    </location>
</feature>
<keyword evidence="10" id="KW-0807">Transducer</keyword>
<feature type="transmembrane region" description="Helical" evidence="11">
    <location>
        <begin position="104"/>
        <end position="123"/>
    </location>
</feature>
<dbReference type="Pfam" id="PF00001">
    <property type="entry name" value="7tm_1"/>
    <property type="match status" value="1"/>
</dbReference>
<feature type="transmembrane region" description="Helical" evidence="11">
    <location>
        <begin position="62"/>
        <end position="84"/>
    </location>
</feature>
<feature type="transmembrane region" description="Helical" evidence="11">
    <location>
        <begin position="275"/>
        <end position="300"/>
    </location>
</feature>
<reference evidence="14" key="1">
    <citation type="submission" date="2025-08" db="UniProtKB">
        <authorList>
            <consortium name="RefSeq"/>
        </authorList>
    </citation>
    <scope>IDENTIFICATION</scope>
</reference>
<keyword evidence="5" id="KW-0297">G-protein coupled receptor</keyword>
<organism evidence="13 14">
    <name type="scientific">Erinaceus europaeus</name>
    <name type="common">Western European hedgehog</name>
    <dbReference type="NCBI Taxonomy" id="9365"/>
    <lineage>
        <taxon>Eukaryota</taxon>
        <taxon>Metazoa</taxon>
        <taxon>Chordata</taxon>
        <taxon>Craniata</taxon>
        <taxon>Vertebrata</taxon>
        <taxon>Euteleostomi</taxon>
        <taxon>Mammalia</taxon>
        <taxon>Eutheria</taxon>
        <taxon>Laurasiatheria</taxon>
        <taxon>Eulipotyphla</taxon>
        <taxon>Erinaceidae</taxon>
        <taxon>Erinaceinae</taxon>
        <taxon>Erinaceus</taxon>
    </lineage>
</organism>
<feature type="transmembrane region" description="Helical" evidence="11">
    <location>
        <begin position="232"/>
        <end position="255"/>
    </location>
</feature>
<keyword evidence="6 11" id="KW-0472">Membrane</keyword>
<dbReference type="Gene3D" id="1.20.1070.10">
    <property type="entry name" value="Rhodopsin 7-helix transmembrane proteins"/>
    <property type="match status" value="1"/>
</dbReference>
<evidence type="ECO:0000259" key="12">
    <source>
        <dbReference type="PROSITE" id="PS50262"/>
    </source>
</evidence>
<dbReference type="PANTHER" id="PTHR24234">
    <property type="entry name" value="LYSOPHOSPHATIDIC ACID RECEPTOR 5/SPHINGOSYLPHOSPHORYLCHOLINE RECEPTOR"/>
    <property type="match status" value="1"/>
</dbReference>
<evidence type="ECO:0000256" key="11">
    <source>
        <dbReference type="SAM" id="Phobius"/>
    </source>
</evidence>
<keyword evidence="2" id="KW-1003">Cell membrane</keyword>
<dbReference type="PANTHER" id="PTHR24234:SF7">
    <property type="entry name" value="G-PROTEIN COUPLED RECEPTOR 132-RELATED"/>
    <property type="match status" value="1"/>
</dbReference>
<evidence type="ECO:0000256" key="7">
    <source>
        <dbReference type="ARBA" id="ARBA00023157"/>
    </source>
</evidence>
<accession>A0ABM3WJZ7</accession>
<gene>
    <name evidence="14" type="primary">GPR132</name>
</gene>
<dbReference type="GeneID" id="103109361"/>
<evidence type="ECO:0000256" key="10">
    <source>
        <dbReference type="ARBA" id="ARBA00023224"/>
    </source>
</evidence>
<feature type="transmembrane region" description="Helical" evidence="11">
    <location>
        <begin position="144"/>
        <end position="164"/>
    </location>
</feature>
<keyword evidence="13" id="KW-1185">Reference proteome</keyword>
<evidence type="ECO:0000256" key="9">
    <source>
        <dbReference type="ARBA" id="ARBA00023180"/>
    </source>
</evidence>
<dbReference type="PRINTS" id="PR01157">
    <property type="entry name" value="P2YPURNOCPTR"/>
</dbReference>
<evidence type="ECO:0000313" key="14">
    <source>
        <dbReference type="RefSeq" id="XP_060036894.1"/>
    </source>
</evidence>